<evidence type="ECO:0000313" key="1">
    <source>
        <dbReference type="EMBL" id="MBW0575227.1"/>
    </source>
</evidence>
<name>A0A9Q3PWV7_9BASI</name>
<keyword evidence="2" id="KW-1185">Reference proteome</keyword>
<sequence>MSIDNSPSLLNNQTPQENRAISHFIDATLPADFVLCIGIMPSCATVKEQCCPGNQFQKFKVVCDLLGTLIKNGSGTPRPNDMIVLTLQRSFALFKKLGIEAEDLEGLLAQLACHAPPTLDQLVTAAILLKGKEKPSSTFVGQVILNTSQTRPARSVYETIDNSSKIKSTMTVLSKNI</sequence>
<organism evidence="1 2">
    <name type="scientific">Austropuccinia psidii MF-1</name>
    <dbReference type="NCBI Taxonomy" id="1389203"/>
    <lineage>
        <taxon>Eukaryota</taxon>
        <taxon>Fungi</taxon>
        <taxon>Dikarya</taxon>
        <taxon>Basidiomycota</taxon>
        <taxon>Pucciniomycotina</taxon>
        <taxon>Pucciniomycetes</taxon>
        <taxon>Pucciniales</taxon>
        <taxon>Sphaerophragmiaceae</taxon>
        <taxon>Austropuccinia</taxon>
    </lineage>
</organism>
<proteinExistence type="predicted"/>
<dbReference type="AlphaFoldDB" id="A0A9Q3PWV7"/>
<gene>
    <name evidence="1" type="ORF">O181_114942</name>
</gene>
<dbReference type="EMBL" id="AVOT02095861">
    <property type="protein sequence ID" value="MBW0575227.1"/>
    <property type="molecule type" value="Genomic_DNA"/>
</dbReference>
<dbReference type="Proteomes" id="UP000765509">
    <property type="component" value="Unassembled WGS sequence"/>
</dbReference>
<reference evidence="1" key="1">
    <citation type="submission" date="2021-03" db="EMBL/GenBank/DDBJ databases">
        <title>Draft genome sequence of rust myrtle Austropuccinia psidii MF-1, a brazilian biotype.</title>
        <authorList>
            <person name="Quecine M.C."/>
            <person name="Pachon D.M.R."/>
            <person name="Bonatelli M.L."/>
            <person name="Correr F.H."/>
            <person name="Franceschini L.M."/>
            <person name="Leite T.F."/>
            <person name="Margarido G.R.A."/>
            <person name="Almeida C.A."/>
            <person name="Ferrarezi J.A."/>
            <person name="Labate C.A."/>
        </authorList>
    </citation>
    <scope>NUCLEOTIDE SEQUENCE</scope>
    <source>
        <strain evidence="1">MF-1</strain>
    </source>
</reference>
<dbReference type="OrthoDB" id="2505547at2759"/>
<protein>
    <submittedName>
        <fullName evidence="1">Uncharacterized protein</fullName>
    </submittedName>
</protein>
<evidence type="ECO:0000313" key="2">
    <source>
        <dbReference type="Proteomes" id="UP000765509"/>
    </source>
</evidence>
<accession>A0A9Q3PWV7</accession>
<comment type="caution">
    <text evidence="1">The sequence shown here is derived from an EMBL/GenBank/DDBJ whole genome shotgun (WGS) entry which is preliminary data.</text>
</comment>